<evidence type="ECO:0000256" key="5">
    <source>
        <dbReference type="ARBA" id="ARBA00022801"/>
    </source>
</evidence>
<sequence length="96" mass="11178">MIYLVIYDISDDSLRLKVSKFLKSKGLRRVQWSAFVGDLTTSQLRDVESGLTLIMKGKMKEGERRNVQIYPLTERQFQQRIVIGVLDERGEENVLM</sequence>
<evidence type="ECO:0000313" key="10">
    <source>
        <dbReference type="Proteomes" id="UP000003980"/>
    </source>
</evidence>
<keyword evidence="2 8" id="KW-0540">Nuclease</keyword>
<dbReference type="GO" id="GO:0016787">
    <property type="term" value="F:hydrolase activity"/>
    <property type="evidence" value="ECO:0007669"/>
    <property type="project" value="UniProtKB-KW"/>
</dbReference>
<dbReference type="RefSeq" id="WP_009070193.1">
    <property type="nucleotide sequence ID" value="NZ_JH597761.1"/>
</dbReference>
<dbReference type="SUPFAM" id="SSF143430">
    <property type="entry name" value="TTP0101/SSO1404-like"/>
    <property type="match status" value="1"/>
</dbReference>
<comment type="function">
    <text evidence="8">CRISPR (clustered regularly interspaced short palindromic repeat), is an adaptive immune system that provides protection against mobile genetic elements (viruses, transposable elements and conjugative plasmids). CRISPR clusters contain sequences complementary to antecedent mobile elements and target invading nucleic acids. CRISPR clusters are transcribed and processed into CRISPR RNA (crRNA). Functions as a ssRNA-specific endoribonuclease. Involved in the integration of spacer DNA into the CRISPR cassette.</text>
</comment>
<organism evidence="9 10">
    <name type="scientific">Metallosphaera yellowstonensis MK1</name>
    <dbReference type="NCBI Taxonomy" id="671065"/>
    <lineage>
        <taxon>Archaea</taxon>
        <taxon>Thermoproteota</taxon>
        <taxon>Thermoprotei</taxon>
        <taxon>Sulfolobales</taxon>
        <taxon>Sulfolobaceae</taxon>
        <taxon>Metallosphaera</taxon>
    </lineage>
</organism>
<proteinExistence type="inferred from homology"/>
<comment type="similarity">
    <text evidence="8">Belongs to the CRISPR-associated endoribonuclease Cas2 protein family.</text>
</comment>
<dbReference type="GO" id="GO:0004521">
    <property type="term" value="F:RNA endonuclease activity"/>
    <property type="evidence" value="ECO:0007669"/>
    <property type="project" value="InterPro"/>
</dbReference>
<dbReference type="HAMAP" id="MF_01471">
    <property type="entry name" value="Cas2"/>
    <property type="match status" value="1"/>
</dbReference>
<evidence type="ECO:0000256" key="6">
    <source>
        <dbReference type="ARBA" id="ARBA00022842"/>
    </source>
</evidence>
<keyword evidence="6 8" id="KW-0460">Magnesium</keyword>
<gene>
    <name evidence="8" type="primary">cas2</name>
    <name evidence="9" type="ORF">MetMK1DRAFT_00004340</name>
</gene>
<dbReference type="GO" id="GO:0046872">
    <property type="term" value="F:metal ion binding"/>
    <property type="evidence" value="ECO:0007669"/>
    <property type="project" value="UniProtKB-UniRule"/>
</dbReference>
<reference evidence="9 10" key="1">
    <citation type="submission" date="2012-01" db="EMBL/GenBank/DDBJ databases">
        <title>Improved High-Quality Draft sequence of Metallosphaera yellowstonensis MK1.</title>
        <authorList>
            <consortium name="US DOE Joint Genome Institute"/>
            <person name="Lucas S."/>
            <person name="Han J."/>
            <person name="Cheng J.-F."/>
            <person name="Goodwin L."/>
            <person name="Pitluck S."/>
            <person name="Peters L."/>
            <person name="Teshima H."/>
            <person name="Detter J.C."/>
            <person name="Han C."/>
            <person name="Tapia R."/>
            <person name="Land M."/>
            <person name="Hauser L."/>
            <person name="Kyrpides N."/>
            <person name="Kozubal M."/>
            <person name="Macur R.E."/>
            <person name="Jay Z."/>
            <person name="Inskeep W."/>
            <person name="Woyke T."/>
        </authorList>
    </citation>
    <scope>NUCLEOTIDE SEQUENCE [LARGE SCALE GENOMIC DNA]</scope>
    <source>
        <strain evidence="9 10">MK1</strain>
    </source>
</reference>
<feature type="binding site" evidence="8">
    <location>
        <position position="8"/>
    </location>
    <ligand>
        <name>Mg(2+)</name>
        <dbReference type="ChEBI" id="CHEBI:18420"/>
        <note>catalytic</note>
    </ligand>
</feature>
<dbReference type="CDD" id="cd09725">
    <property type="entry name" value="Cas2_I_II_III"/>
    <property type="match status" value="1"/>
</dbReference>
<dbReference type="OrthoDB" id="75992at2157"/>
<evidence type="ECO:0000256" key="1">
    <source>
        <dbReference type="ARBA" id="ARBA00001946"/>
    </source>
</evidence>
<protein>
    <recommendedName>
        <fullName evidence="8">CRISPR-associated endoribonuclease Cas2</fullName>
        <ecNumber evidence="8">3.1.-.-</ecNumber>
    </recommendedName>
</protein>
<evidence type="ECO:0000256" key="4">
    <source>
        <dbReference type="ARBA" id="ARBA00022759"/>
    </source>
</evidence>
<dbReference type="InterPro" id="IPR021127">
    <property type="entry name" value="CRISPR_associated_Cas2"/>
</dbReference>
<dbReference type="GO" id="GO:0043571">
    <property type="term" value="P:maintenance of CRISPR repeat elements"/>
    <property type="evidence" value="ECO:0007669"/>
    <property type="project" value="UniProtKB-UniRule"/>
</dbReference>
<keyword evidence="5 8" id="KW-0378">Hydrolase</keyword>
<keyword evidence="4 8" id="KW-0255">Endonuclease</keyword>
<dbReference type="Gene3D" id="3.30.70.240">
    <property type="match status" value="1"/>
</dbReference>
<comment type="cofactor">
    <cofactor evidence="1 8">
        <name>Mg(2+)</name>
        <dbReference type="ChEBI" id="CHEBI:18420"/>
    </cofactor>
</comment>
<accession>H2C0Y3</accession>
<evidence type="ECO:0000256" key="3">
    <source>
        <dbReference type="ARBA" id="ARBA00022723"/>
    </source>
</evidence>
<dbReference type="InterPro" id="IPR019199">
    <property type="entry name" value="Virulence_VapD/CRISPR_Cas2"/>
</dbReference>
<dbReference type="STRING" id="671065.MetMK1DRAFT_00004340"/>
<evidence type="ECO:0000256" key="8">
    <source>
        <dbReference type="HAMAP-Rule" id="MF_01471"/>
    </source>
</evidence>
<dbReference type="HOGENOM" id="CLU_161124_2_0_2"/>
<comment type="subunit">
    <text evidence="8">Homodimer, forms a heterotetramer with a Cas1 homodimer.</text>
</comment>
<dbReference type="EMBL" id="JH597761">
    <property type="protein sequence ID" value="EHP69932.1"/>
    <property type="molecule type" value="Genomic_DNA"/>
</dbReference>
<dbReference type="NCBIfam" id="TIGR01573">
    <property type="entry name" value="cas2"/>
    <property type="match status" value="1"/>
</dbReference>
<evidence type="ECO:0000313" key="9">
    <source>
        <dbReference type="EMBL" id="EHP69932.1"/>
    </source>
</evidence>
<dbReference type="EC" id="3.1.-.-" evidence="8"/>
<dbReference type="Proteomes" id="UP000003980">
    <property type="component" value="Unassembled WGS sequence"/>
</dbReference>
<dbReference type="PANTHER" id="PTHR34405:SF3">
    <property type="entry name" value="CRISPR-ASSOCIATED ENDORIBONUCLEASE CAS2 3"/>
    <property type="match status" value="1"/>
</dbReference>
<name>H2C0Y3_9CREN</name>
<evidence type="ECO:0000256" key="2">
    <source>
        <dbReference type="ARBA" id="ARBA00022722"/>
    </source>
</evidence>
<dbReference type="PANTHER" id="PTHR34405">
    <property type="entry name" value="CRISPR-ASSOCIATED ENDORIBONUCLEASE CAS2"/>
    <property type="match status" value="1"/>
</dbReference>
<dbReference type="eggNOG" id="arCOG04194">
    <property type="taxonomic scope" value="Archaea"/>
</dbReference>
<evidence type="ECO:0000256" key="7">
    <source>
        <dbReference type="ARBA" id="ARBA00023118"/>
    </source>
</evidence>
<keyword evidence="10" id="KW-1185">Reference proteome</keyword>
<dbReference type="AlphaFoldDB" id="H2C0Y3"/>
<keyword evidence="7 8" id="KW-0051">Antiviral defense</keyword>
<dbReference type="Pfam" id="PF09827">
    <property type="entry name" value="CRISPR_Cas2"/>
    <property type="match status" value="1"/>
</dbReference>
<dbReference type="GO" id="GO:0051607">
    <property type="term" value="P:defense response to virus"/>
    <property type="evidence" value="ECO:0007669"/>
    <property type="project" value="UniProtKB-UniRule"/>
</dbReference>
<keyword evidence="3 8" id="KW-0479">Metal-binding</keyword>